<keyword evidence="1" id="KW-0812">Transmembrane</keyword>
<evidence type="ECO:0000313" key="3">
    <source>
        <dbReference type="WBParaSite" id="sdigi.contig554.g8976.t1"/>
    </source>
</evidence>
<protein>
    <submittedName>
        <fullName evidence="3">Uncharacterized protein</fullName>
    </submittedName>
</protein>
<feature type="transmembrane region" description="Helical" evidence="1">
    <location>
        <begin position="75"/>
        <end position="99"/>
    </location>
</feature>
<sequence>MKQAIYAVVGICSCSFFGIQAERVQCGGLKSLETKELVDTYVCPTKLHREKENRCCIPPEFNCCREPTFFENHLMAVLSSGLIITFALLTVLIVICLCWEKCFLHKIIRRKPALDYIARPEETEHLNGLSLPSECSGEKHAYEVNRDIVYRPKNDPL</sequence>
<keyword evidence="2" id="KW-1185">Reference proteome</keyword>
<organism evidence="2 3">
    <name type="scientific">Setaria digitata</name>
    <dbReference type="NCBI Taxonomy" id="48799"/>
    <lineage>
        <taxon>Eukaryota</taxon>
        <taxon>Metazoa</taxon>
        <taxon>Ecdysozoa</taxon>
        <taxon>Nematoda</taxon>
        <taxon>Chromadorea</taxon>
        <taxon>Rhabditida</taxon>
        <taxon>Spirurina</taxon>
        <taxon>Spiruromorpha</taxon>
        <taxon>Filarioidea</taxon>
        <taxon>Setariidae</taxon>
        <taxon>Setaria</taxon>
    </lineage>
</organism>
<evidence type="ECO:0000313" key="2">
    <source>
        <dbReference type="Proteomes" id="UP000887581"/>
    </source>
</evidence>
<keyword evidence="1" id="KW-1133">Transmembrane helix</keyword>
<dbReference type="Proteomes" id="UP000887581">
    <property type="component" value="Unplaced"/>
</dbReference>
<accession>A0A915Q4B7</accession>
<dbReference type="AlphaFoldDB" id="A0A915Q4B7"/>
<dbReference type="WBParaSite" id="sdigi.contig554.g8976.t1">
    <property type="protein sequence ID" value="sdigi.contig554.g8976.t1"/>
    <property type="gene ID" value="sdigi.contig554.g8976"/>
</dbReference>
<evidence type="ECO:0000256" key="1">
    <source>
        <dbReference type="SAM" id="Phobius"/>
    </source>
</evidence>
<reference evidence="3" key="1">
    <citation type="submission" date="2022-11" db="UniProtKB">
        <authorList>
            <consortium name="WormBaseParasite"/>
        </authorList>
    </citation>
    <scope>IDENTIFICATION</scope>
</reference>
<proteinExistence type="predicted"/>
<name>A0A915Q4B7_9BILA</name>
<keyword evidence="1" id="KW-0472">Membrane</keyword>